<accession>A0A1R2BXT1</accession>
<dbReference type="EMBL" id="MPUH01000374">
    <property type="protein sequence ID" value="OMJ81586.1"/>
    <property type="molecule type" value="Genomic_DNA"/>
</dbReference>
<name>A0A1R2BXT1_9CILI</name>
<feature type="domain" description="AAA-ATPase-like" evidence="1">
    <location>
        <begin position="35"/>
        <end position="154"/>
    </location>
</feature>
<dbReference type="OrthoDB" id="6627450at2759"/>
<proteinExistence type="predicted"/>
<dbReference type="InterPro" id="IPR018631">
    <property type="entry name" value="AAA-ATPase-like_dom"/>
</dbReference>
<dbReference type="Proteomes" id="UP000187209">
    <property type="component" value="Unassembled WGS sequence"/>
</dbReference>
<reference evidence="2 3" key="1">
    <citation type="submission" date="2016-11" db="EMBL/GenBank/DDBJ databases">
        <title>The macronuclear genome of Stentor coeruleus: a giant cell with tiny introns.</title>
        <authorList>
            <person name="Slabodnick M."/>
            <person name="Ruby J.G."/>
            <person name="Reiff S.B."/>
            <person name="Swart E.C."/>
            <person name="Gosai S."/>
            <person name="Prabakaran S."/>
            <person name="Witkowska E."/>
            <person name="Larue G.E."/>
            <person name="Fisher S."/>
            <person name="Freeman R.M."/>
            <person name="Gunawardena J."/>
            <person name="Chu W."/>
            <person name="Stover N.A."/>
            <person name="Gregory B.D."/>
            <person name="Nowacki M."/>
            <person name="Derisi J."/>
            <person name="Roy S.W."/>
            <person name="Marshall W.F."/>
            <person name="Sood P."/>
        </authorList>
    </citation>
    <scope>NUCLEOTIDE SEQUENCE [LARGE SCALE GENOMIC DNA]</scope>
    <source>
        <strain evidence="2">WM001</strain>
    </source>
</reference>
<dbReference type="Pfam" id="PF09820">
    <property type="entry name" value="AAA-ATPase_like"/>
    <property type="match status" value="1"/>
</dbReference>
<dbReference type="PANTHER" id="PTHR34825:SF1">
    <property type="entry name" value="AAA-ATPASE-LIKE DOMAIN-CONTAINING PROTEIN"/>
    <property type="match status" value="1"/>
</dbReference>
<organism evidence="2 3">
    <name type="scientific">Stentor coeruleus</name>
    <dbReference type="NCBI Taxonomy" id="5963"/>
    <lineage>
        <taxon>Eukaryota</taxon>
        <taxon>Sar</taxon>
        <taxon>Alveolata</taxon>
        <taxon>Ciliophora</taxon>
        <taxon>Postciliodesmatophora</taxon>
        <taxon>Heterotrichea</taxon>
        <taxon>Heterotrichida</taxon>
        <taxon>Stentoridae</taxon>
        <taxon>Stentor</taxon>
    </lineage>
</organism>
<comment type="caution">
    <text evidence="2">The sequence shown here is derived from an EMBL/GenBank/DDBJ whole genome shotgun (WGS) entry which is preliminary data.</text>
</comment>
<dbReference type="PANTHER" id="PTHR34825">
    <property type="entry name" value="CONSERVED PROTEIN, WITH A WEAK D-GALACTARATE DEHYDRATASE/ALTRONATE HYDROLASE DOMAIN"/>
    <property type="match status" value="1"/>
</dbReference>
<keyword evidence="3" id="KW-1185">Reference proteome</keyword>
<evidence type="ECO:0000259" key="1">
    <source>
        <dbReference type="Pfam" id="PF09820"/>
    </source>
</evidence>
<gene>
    <name evidence="2" type="ORF">SteCoe_17893</name>
</gene>
<protein>
    <recommendedName>
        <fullName evidence="1">AAA-ATPase-like domain-containing protein</fullName>
    </recommendedName>
</protein>
<dbReference type="AlphaFoldDB" id="A0A1R2BXT1"/>
<evidence type="ECO:0000313" key="3">
    <source>
        <dbReference type="Proteomes" id="UP000187209"/>
    </source>
</evidence>
<evidence type="ECO:0000313" key="2">
    <source>
        <dbReference type="EMBL" id="OMJ81586.1"/>
    </source>
</evidence>
<sequence length="155" mass="18187">MFGRLIIKISSFNRTPLLRCFAEIESTNERQTIFPYNVERFKELVPTENIFIDKSLLIEKLLNSCNRAFLFTRPRRWGKSLNIKMLDTFFRADIDEKVKDHDFNSQSQKKLFNGLQIANSKIYRNPITGGEITSQESDLINFQGQFPVINIKFND</sequence>